<name>A0A8S1DC32_9INSE</name>
<sequence length="455" mass="53372">MVAPSVGHLIYKLVKLRIYCVMSENDRVNKMEPISLSEVAFETILKNIGRYKELITSIISPPVREMLGREMMEKVQELGPEQVWTAMSYLEPHKTTECFRLEDYRWILEMKPGQSAQLDHRVSLDELLRYLVQHAPNLKELDLEERRAFESKRRRLIGRRQLLEKSSIDLICQMKNLTRISMRYINVNFSAFVRICRVCEDLQEIEAKRVLADVHPNSMKKTLESLVSVFNHQEYYEVGFPGKFEIIFKKTNALDHCVKMRVWLIMLPLSGFMDSIPEITHLEFYGGRNSFEFHHILSKKGGNLKKLSLISVDPNMKITFKYIFEQCKSLETLHLNNSFIADDDAPINSFGKLKEFTWNNGFYYDYPMKLHSILSAPLLEKIYINTKHFELGDKEALFDRIRNRVIMTNVREFLIRAWIYDDEPDPADLGELLSEIEANSLVPITTKLTIFRHLY</sequence>
<protein>
    <submittedName>
        <fullName evidence="1">Uncharacterized protein</fullName>
    </submittedName>
</protein>
<accession>A0A8S1DC32</accession>
<dbReference type="EMBL" id="CADEPI010000110">
    <property type="protein sequence ID" value="CAB3375351.1"/>
    <property type="molecule type" value="Genomic_DNA"/>
</dbReference>
<comment type="caution">
    <text evidence="1">The sequence shown here is derived from an EMBL/GenBank/DDBJ whole genome shotgun (WGS) entry which is preliminary data.</text>
</comment>
<dbReference type="SUPFAM" id="SSF52047">
    <property type="entry name" value="RNI-like"/>
    <property type="match status" value="1"/>
</dbReference>
<evidence type="ECO:0000313" key="2">
    <source>
        <dbReference type="Proteomes" id="UP000494165"/>
    </source>
</evidence>
<evidence type="ECO:0000313" key="1">
    <source>
        <dbReference type="EMBL" id="CAB3375351.1"/>
    </source>
</evidence>
<keyword evidence="2" id="KW-1185">Reference proteome</keyword>
<proteinExistence type="predicted"/>
<dbReference type="Gene3D" id="3.80.10.10">
    <property type="entry name" value="Ribonuclease Inhibitor"/>
    <property type="match status" value="1"/>
</dbReference>
<reference evidence="1 2" key="1">
    <citation type="submission" date="2020-04" db="EMBL/GenBank/DDBJ databases">
        <authorList>
            <person name="Alioto T."/>
            <person name="Alioto T."/>
            <person name="Gomez Garrido J."/>
        </authorList>
    </citation>
    <scope>NUCLEOTIDE SEQUENCE [LARGE SCALE GENOMIC DNA]</scope>
</reference>
<gene>
    <name evidence="1" type="ORF">CLODIP_2_CD05758</name>
</gene>
<dbReference type="AlphaFoldDB" id="A0A8S1DC32"/>
<organism evidence="1 2">
    <name type="scientific">Cloeon dipterum</name>
    <dbReference type="NCBI Taxonomy" id="197152"/>
    <lineage>
        <taxon>Eukaryota</taxon>
        <taxon>Metazoa</taxon>
        <taxon>Ecdysozoa</taxon>
        <taxon>Arthropoda</taxon>
        <taxon>Hexapoda</taxon>
        <taxon>Insecta</taxon>
        <taxon>Pterygota</taxon>
        <taxon>Palaeoptera</taxon>
        <taxon>Ephemeroptera</taxon>
        <taxon>Pisciforma</taxon>
        <taxon>Baetidae</taxon>
        <taxon>Cloeon</taxon>
    </lineage>
</organism>
<dbReference type="InterPro" id="IPR032675">
    <property type="entry name" value="LRR_dom_sf"/>
</dbReference>
<dbReference type="Proteomes" id="UP000494165">
    <property type="component" value="Unassembled WGS sequence"/>
</dbReference>